<dbReference type="AlphaFoldDB" id="H6NRX4"/>
<keyword evidence="2" id="KW-1185">Reference proteome</keyword>
<dbReference type="EMBL" id="CP003235">
    <property type="protein sequence ID" value="AFC32860.1"/>
    <property type="molecule type" value="Genomic_DNA"/>
</dbReference>
<dbReference type="RefSeq" id="WP_014372046.1">
    <property type="nucleotide sequence ID" value="NC_016935.1"/>
</dbReference>
<reference evidence="1 2" key="1">
    <citation type="journal article" date="2012" name="J. Bacteriol.">
        <title>Complete Genome Sequence of Paenibacillus mucilaginosus 3016, a Bacterium Functional as Microbial Fertilizer.</title>
        <authorList>
            <person name="Ma M."/>
            <person name="Wang Z."/>
            <person name="Li L."/>
            <person name="Jiang X."/>
            <person name="Guan D."/>
            <person name="Cao F."/>
            <person name="Chen H."/>
            <person name="Wang X."/>
            <person name="Shen D."/>
            <person name="Du B."/>
            <person name="Li J."/>
        </authorList>
    </citation>
    <scope>NUCLEOTIDE SEQUENCE [LARGE SCALE GENOMIC DNA]</scope>
    <source>
        <strain evidence="1 2">3016</strain>
    </source>
</reference>
<dbReference type="KEGG" id="pmq:PM3016_6221"/>
<sequence>MHLSKAKDIEGTAVGSSTVFNLKGHYADLIQNDVLSFYHDTAERFGYVYAGPCPAEDIHCFIPAGSTATGDLVSGRSYYLIQTVQRDLSSEFCYVAIDEAETILSYSSEVILNAARDVVSNWGINVPVNITDEYNQSANYDVVSNEINVNPLRLYEQMSVNLVVFTIPSLTSLKVVLAHECGHLIDQELKINYEVFSMIAEKCNLMRHLVLNGKPIDLHEYSSFIEIYGIMLMKFENNAWNLGQKFIDDKIRTLYDADNRVNLVMHERKIQMMKQMCDALMP</sequence>
<protein>
    <submittedName>
        <fullName evidence="1">Uncharacterized protein</fullName>
    </submittedName>
</protein>
<dbReference type="HOGENOM" id="CLU_986386_0_0_9"/>
<accession>H6NRX4</accession>
<organism evidence="1 2">
    <name type="scientific">Paenibacillus mucilaginosus 3016</name>
    <dbReference type="NCBI Taxonomy" id="1116391"/>
    <lineage>
        <taxon>Bacteria</taxon>
        <taxon>Bacillati</taxon>
        <taxon>Bacillota</taxon>
        <taxon>Bacilli</taxon>
        <taxon>Bacillales</taxon>
        <taxon>Paenibacillaceae</taxon>
        <taxon>Paenibacillus</taxon>
    </lineage>
</organism>
<gene>
    <name evidence="1" type="ORF">PM3016_6221</name>
</gene>
<evidence type="ECO:0000313" key="1">
    <source>
        <dbReference type="EMBL" id="AFC32860.1"/>
    </source>
</evidence>
<name>H6NRX4_9BACL</name>
<proteinExistence type="predicted"/>
<dbReference type="Proteomes" id="UP000007523">
    <property type="component" value="Chromosome"/>
</dbReference>
<evidence type="ECO:0000313" key="2">
    <source>
        <dbReference type="Proteomes" id="UP000007523"/>
    </source>
</evidence>